<reference evidence="8" key="1">
    <citation type="submission" date="2021-01" db="EMBL/GenBank/DDBJ databases">
        <authorList>
            <person name="Corre E."/>
            <person name="Pelletier E."/>
            <person name="Niang G."/>
            <person name="Scheremetjew M."/>
            <person name="Finn R."/>
            <person name="Kale V."/>
            <person name="Holt S."/>
            <person name="Cochrane G."/>
            <person name="Meng A."/>
            <person name="Brown T."/>
            <person name="Cohen L."/>
        </authorList>
    </citation>
    <scope>NUCLEOTIDE SEQUENCE</scope>
    <source>
        <strain evidence="8">DIVA3 518/3/11/1/6</strain>
    </source>
</reference>
<dbReference type="InterPro" id="IPR000210">
    <property type="entry name" value="BTB/POZ_dom"/>
</dbReference>
<keyword evidence="3" id="KW-0175">Coiled coil</keyword>
<dbReference type="PROSITE" id="PS50105">
    <property type="entry name" value="SAM_DOMAIN"/>
    <property type="match status" value="1"/>
</dbReference>
<accession>A0A7S4IUU9</accession>
<dbReference type="GO" id="GO:0004674">
    <property type="term" value="F:protein serine/threonine kinase activity"/>
    <property type="evidence" value="ECO:0007669"/>
    <property type="project" value="TreeGrafter"/>
</dbReference>
<dbReference type="SMART" id="SM00225">
    <property type="entry name" value="BTB"/>
    <property type="match status" value="1"/>
</dbReference>
<dbReference type="Gene3D" id="1.10.510.10">
    <property type="entry name" value="Transferase(Phosphotransferase) domain 1"/>
    <property type="match status" value="1"/>
</dbReference>
<dbReference type="SMART" id="SM00454">
    <property type="entry name" value="SAM"/>
    <property type="match status" value="1"/>
</dbReference>
<dbReference type="Pfam" id="PF00536">
    <property type="entry name" value="SAM_1"/>
    <property type="match status" value="1"/>
</dbReference>
<keyword evidence="2" id="KW-0067">ATP-binding</keyword>
<dbReference type="InterPro" id="IPR011333">
    <property type="entry name" value="SKP1/BTB/POZ_sf"/>
</dbReference>
<sequence length="883" mass="97973">MGAAQSHLLYQIPSPPTYDRSLDDLIWIHEGGMEIPAIYREWKGDNGDAAVFSVIYMGSHYHDLGMCSQWLKTLQLTLRVNVLAFDYPGYGLHSGEPSEESMYKCALNVFTHAKNAMNIPVDRMLLFGKSLGTAVAIHLAYSIEAEARKSSCESIGGMTLITPFMSLSHIVGSKLKYTKADLFDSSKKLEKISVPVLTAHGEADEIVDPKHSRKAASKFPNVWKTLELDCNHHDIDFSDDLLDQWIEFVDHIGESVPEYKPRVVKQLVVPSQYRREQTVDNWLESIGLGKYAQQFLINGYFSMDVVKTLDIIDLQGMDIMDEQDQETILSSVTNLKSGGDGTAQEAKNESPDSSDIENASKKAKRVSYGPMEVNAKAFNEVLEHYQCSPSKSDTDIPVEWSEFMAFASSVSIPYWEDENDESLARGFFGEVVKGIWNDRPVIKRKLQYKKSQFRKFCREAVTLCQLKHPNIVDVIGACMEKNVCPCLITEYVAGGTLTSFLTSKALEEVTDKQRLDIAKGIAGGIQFLHNCVPPITHRDLTPNNIFLEEGRVPKLADFGMGRPPSFLYMAPELFSKHPSGLPGDIYSYGLILYYIITGTPPFEGLSSAEAAAKASKLNIRPSFPESVSPAWKTLITSCWQKNPLNRPTIDQVIQSLQKIESGTEVEEDSSPELHPVSLIEDPEARVGGKDPNASFAENLPAKSINSGCGLLSYQLGLLVNDVKYSDFTVCVGKEKFAVHRAILSARSENFAAQIDQADESRELQIDENVASAGSVLSLLKFLYSGYLNLSGENVLDVMNAANNLNILQAVDLCREYLEEHGVPIKVTEDGDEEDKNENTEKVRDVKESLVAAEASIQNVESVLDVLNRKLESVTARMNALPTL</sequence>
<name>A0A7S4IUU9_9EUKA</name>
<evidence type="ECO:0000256" key="4">
    <source>
        <dbReference type="SAM" id="MobiDB-lite"/>
    </source>
</evidence>
<dbReference type="SUPFAM" id="SSF56112">
    <property type="entry name" value="Protein kinase-like (PK-like)"/>
    <property type="match status" value="1"/>
</dbReference>
<dbReference type="SUPFAM" id="SSF53474">
    <property type="entry name" value="alpha/beta-Hydrolases"/>
    <property type="match status" value="1"/>
</dbReference>
<evidence type="ECO:0000256" key="2">
    <source>
        <dbReference type="ARBA" id="ARBA00022840"/>
    </source>
</evidence>
<dbReference type="Gene3D" id="3.40.50.1820">
    <property type="entry name" value="alpha/beta hydrolase"/>
    <property type="match status" value="1"/>
</dbReference>
<dbReference type="InterPro" id="IPR011009">
    <property type="entry name" value="Kinase-like_dom_sf"/>
</dbReference>
<dbReference type="InterPro" id="IPR013761">
    <property type="entry name" value="SAM/pointed_sf"/>
</dbReference>
<dbReference type="PROSITE" id="PS50097">
    <property type="entry name" value="BTB"/>
    <property type="match status" value="1"/>
</dbReference>
<dbReference type="InterPro" id="IPR001660">
    <property type="entry name" value="SAM"/>
</dbReference>
<proteinExistence type="predicted"/>
<dbReference type="InterPro" id="IPR051681">
    <property type="entry name" value="Ser/Thr_Kinases-Pseudokinases"/>
</dbReference>
<keyword evidence="1" id="KW-0547">Nucleotide-binding</keyword>
<gene>
    <name evidence="8" type="ORF">VSP0166_LOCUS17278</name>
</gene>
<dbReference type="Gene3D" id="1.10.150.50">
    <property type="entry name" value="Transcription Factor, Ets-1"/>
    <property type="match status" value="1"/>
</dbReference>
<dbReference type="InterPro" id="IPR000719">
    <property type="entry name" value="Prot_kinase_dom"/>
</dbReference>
<feature type="domain" description="SAM" evidence="7">
    <location>
        <begin position="274"/>
        <end position="338"/>
    </location>
</feature>
<organism evidence="8">
    <name type="scientific">Vannella robusta</name>
    <dbReference type="NCBI Taxonomy" id="1487602"/>
    <lineage>
        <taxon>Eukaryota</taxon>
        <taxon>Amoebozoa</taxon>
        <taxon>Discosea</taxon>
        <taxon>Flabellinia</taxon>
        <taxon>Vannellidae</taxon>
        <taxon>Vannella</taxon>
    </lineage>
</organism>
<evidence type="ECO:0000259" key="7">
    <source>
        <dbReference type="PROSITE" id="PS50105"/>
    </source>
</evidence>
<evidence type="ECO:0000259" key="6">
    <source>
        <dbReference type="PROSITE" id="PS50097"/>
    </source>
</evidence>
<evidence type="ECO:0000259" key="5">
    <source>
        <dbReference type="PROSITE" id="PS50011"/>
    </source>
</evidence>
<dbReference type="SUPFAM" id="SSF47769">
    <property type="entry name" value="SAM/Pointed domain"/>
    <property type="match status" value="1"/>
</dbReference>
<dbReference type="PROSITE" id="PS00109">
    <property type="entry name" value="PROTEIN_KINASE_TYR"/>
    <property type="match status" value="1"/>
</dbReference>
<dbReference type="EMBL" id="HBKP01024799">
    <property type="protein sequence ID" value="CAE2240243.1"/>
    <property type="molecule type" value="Transcribed_RNA"/>
</dbReference>
<feature type="domain" description="BTB" evidence="6">
    <location>
        <begin position="725"/>
        <end position="791"/>
    </location>
</feature>
<feature type="domain" description="Protein kinase" evidence="5">
    <location>
        <begin position="417"/>
        <end position="659"/>
    </location>
</feature>
<dbReference type="InterPro" id="IPR029058">
    <property type="entry name" value="AB_hydrolase_fold"/>
</dbReference>
<dbReference type="InterPro" id="IPR001245">
    <property type="entry name" value="Ser-Thr/Tyr_kinase_cat_dom"/>
</dbReference>
<feature type="region of interest" description="Disordered" evidence="4">
    <location>
        <begin position="660"/>
        <end position="685"/>
    </location>
</feature>
<evidence type="ECO:0000313" key="8">
    <source>
        <dbReference type="EMBL" id="CAE2240243.1"/>
    </source>
</evidence>
<dbReference type="Gene3D" id="3.30.710.10">
    <property type="entry name" value="Potassium Channel Kv1.1, Chain A"/>
    <property type="match status" value="1"/>
</dbReference>
<dbReference type="PROSITE" id="PS50011">
    <property type="entry name" value="PROTEIN_KINASE_DOM"/>
    <property type="match status" value="1"/>
</dbReference>
<dbReference type="AlphaFoldDB" id="A0A7S4IUU9"/>
<feature type="region of interest" description="Disordered" evidence="4">
    <location>
        <begin position="333"/>
        <end position="363"/>
    </location>
</feature>
<dbReference type="PANTHER" id="PTHR44329">
    <property type="entry name" value="SERINE/THREONINE-PROTEIN KINASE TNNI3K-RELATED"/>
    <property type="match status" value="1"/>
</dbReference>
<dbReference type="Gene3D" id="3.30.200.20">
    <property type="entry name" value="Phosphorylase Kinase, domain 1"/>
    <property type="match status" value="1"/>
</dbReference>
<dbReference type="SUPFAM" id="SSF54695">
    <property type="entry name" value="POZ domain"/>
    <property type="match status" value="1"/>
</dbReference>
<dbReference type="Pfam" id="PF07714">
    <property type="entry name" value="PK_Tyr_Ser-Thr"/>
    <property type="match status" value="1"/>
</dbReference>
<dbReference type="Pfam" id="PF00651">
    <property type="entry name" value="BTB"/>
    <property type="match status" value="1"/>
</dbReference>
<evidence type="ECO:0000256" key="1">
    <source>
        <dbReference type="ARBA" id="ARBA00022741"/>
    </source>
</evidence>
<protein>
    <submittedName>
        <fullName evidence="8">Uncharacterized protein</fullName>
    </submittedName>
</protein>
<dbReference type="InterPro" id="IPR008266">
    <property type="entry name" value="Tyr_kinase_AS"/>
</dbReference>
<dbReference type="GO" id="GO:0005524">
    <property type="term" value="F:ATP binding"/>
    <property type="evidence" value="ECO:0007669"/>
    <property type="project" value="UniProtKB-KW"/>
</dbReference>
<feature type="coiled-coil region" evidence="3">
    <location>
        <begin position="849"/>
        <end position="876"/>
    </location>
</feature>
<evidence type="ECO:0000256" key="3">
    <source>
        <dbReference type="SAM" id="Coils"/>
    </source>
</evidence>